<protein>
    <submittedName>
        <fullName evidence="5">Protein GrpE</fullName>
    </submittedName>
</protein>
<keyword evidence="2" id="KW-0143">Chaperone</keyword>
<comment type="caution">
    <text evidence="5">The sequence shown here is derived from an EMBL/GenBank/DDBJ whole genome shotgun (WGS) entry which is preliminary data.</text>
</comment>
<dbReference type="SUPFAM" id="SSF51064">
    <property type="entry name" value="Head domain of nucleotide exchange factor GrpE"/>
    <property type="match status" value="1"/>
</dbReference>
<organism evidence="5 6">
    <name type="scientific">Elysia marginata</name>
    <dbReference type="NCBI Taxonomy" id="1093978"/>
    <lineage>
        <taxon>Eukaryota</taxon>
        <taxon>Metazoa</taxon>
        <taxon>Spiralia</taxon>
        <taxon>Lophotrochozoa</taxon>
        <taxon>Mollusca</taxon>
        <taxon>Gastropoda</taxon>
        <taxon>Heterobranchia</taxon>
        <taxon>Euthyneura</taxon>
        <taxon>Panpulmonata</taxon>
        <taxon>Sacoglossa</taxon>
        <taxon>Placobranchoidea</taxon>
        <taxon>Plakobranchidae</taxon>
        <taxon>Elysia</taxon>
    </lineage>
</organism>
<dbReference type="PANTHER" id="PTHR21237:SF23">
    <property type="entry name" value="GRPE PROTEIN HOMOLOG, MITOCHONDRIAL"/>
    <property type="match status" value="1"/>
</dbReference>
<accession>A0AAV4FS68</accession>
<dbReference type="Gene3D" id="2.30.22.10">
    <property type="entry name" value="Head domain of nucleotide exchange factor GrpE"/>
    <property type="match status" value="1"/>
</dbReference>
<gene>
    <name evidence="5" type="ORF">ElyMa_002191000</name>
</gene>
<dbReference type="HAMAP" id="MF_01151">
    <property type="entry name" value="GrpE"/>
    <property type="match status" value="1"/>
</dbReference>
<sequence length="194" mass="22034">MSGNKSVSKSKPENLKYKKTSSKTKKPNPSVAKPKKPSPSASGEKNEIHNLKEDLKAEKDKFIRLFAEFENYKKRTSKEHIDLIDSAGKDVILSFLPILDDFERAMQQMKGGENNTLFQGVELIYNKFFETLKIKGLKVIEVEKESEFDSEIHEAISQVPSPNEKMKGKIIDVVEKGYKVGEKTIRYPKVVIAN</sequence>
<dbReference type="GO" id="GO:0042803">
    <property type="term" value="F:protein homodimerization activity"/>
    <property type="evidence" value="ECO:0007669"/>
    <property type="project" value="InterPro"/>
</dbReference>
<dbReference type="InterPro" id="IPR013805">
    <property type="entry name" value="GrpE_CC"/>
</dbReference>
<dbReference type="CDD" id="cd00446">
    <property type="entry name" value="GrpE"/>
    <property type="match status" value="1"/>
</dbReference>
<dbReference type="EMBL" id="BMAT01004542">
    <property type="protein sequence ID" value="GFR75520.1"/>
    <property type="molecule type" value="Genomic_DNA"/>
</dbReference>
<evidence type="ECO:0000256" key="3">
    <source>
        <dbReference type="RuleBase" id="RU004478"/>
    </source>
</evidence>
<evidence type="ECO:0000313" key="6">
    <source>
        <dbReference type="Proteomes" id="UP000762676"/>
    </source>
</evidence>
<feature type="compositionally biased region" description="Basic residues" evidence="4">
    <location>
        <begin position="17"/>
        <end position="26"/>
    </location>
</feature>
<keyword evidence="6" id="KW-1185">Reference proteome</keyword>
<evidence type="ECO:0000256" key="4">
    <source>
        <dbReference type="SAM" id="MobiDB-lite"/>
    </source>
</evidence>
<reference evidence="5 6" key="1">
    <citation type="journal article" date="2021" name="Elife">
        <title>Chloroplast acquisition without the gene transfer in kleptoplastic sea slugs, Plakobranchus ocellatus.</title>
        <authorList>
            <person name="Maeda T."/>
            <person name="Takahashi S."/>
            <person name="Yoshida T."/>
            <person name="Shimamura S."/>
            <person name="Takaki Y."/>
            <person name="Nagai Y."/>
            <person name="Toyoda A."/>
            <person name="Suzuki Y."/>
            <person name="Arimoto A."/>
            <person name="Ishii H."/>
            <person name="Satoh N."/>
            <person name="Nishiyama T."/>
            <person name="Hasebe M."/>
            <person name="Maruyama T."/>
            <person name="Minagawa J."/>
            <person name="Obokata J."/>
            <person name="Shigenobu S."/>
        </authorList>
    </citation>
    <scope>NUCLEOTIDE SEQUENCE [LARGE SCALE GENOMIC DNA]</scope>
</reference>
<dbReference type="GO" id="GO:0006457">
    <property type="term" value="P:protein folding"/>
    <property type="evidence" value="ECO:0007669"/>
    <property type="project" value="InterPro"/>
</dbReference>
<dbReference type="SUPFAM" id="SSF58014">
    <property type="entry name" value="Coiled-coil domain of nucleotide exchange factor GrpE"/>
    <property type="match status" value="1"/>
</dbReference>
<dbReference type="PRINTS" id="PR00773">
    <property type="entry name" value="GRPEPROTEIN"/>
</dbReference>
<comment type="similarity">
    <text evidence="1 3">Belongs to the GrpE family.</text>
</comment>
<dbReference type="AlphaFoldDB" id="A0AAV4FS68"/>
<dbReference type="Pfam" id="PF01025">
    <property type="entry name" value="GrpE"/>
    <property type="match status" value="1"/>
</dbReference>
<dbReference type="PANTHER" id="PTHR21237">
    <property type="entry name" value="GRPE PROTEIN"/>
    <property type="match status" value="1"/>
</dbReference>
<dbReference type="InterPro" id="IPR000740">
    <property type="entry name" value="GrpE"/>
</dbReference>
<dbReference type="Gene3D" id="3.90.20.20">
    <property type="match status" value="1"/>
</dbReference>
<evidence type="ECO:0000313" key="5">
    <source>
        <dbReference type="EMBL" id="GFR75520.1"/>
    </source>
</evidence>
<dbReference type="Proteomes" id="UP000762676">
    <property type="component" value="Unassembled WGS sequence"/>
</dbReference>
<feature type="region of interest" description="Disordered" evidence="4">
    <location>
        <begin position="1"/>
        <end position="50"/>
    </location>
</feature>
<name>A0AAV4FS68_9GAST</name>
<evidence type="ECO:0000256" key="2">
    <source>
        <dbReference type="ARBA" id="ARBA00023186"/>
    </source>
</evidence>
<proteinExistence type="inferred from homology"/>
<feature type="compositionally biased region" description="Low complexity" evidence="4">
    <location>
        <begin position="27"/>
        <end position="42"/>
    </location>
</feature>
<evidence type="ECO:0000256" key="1">
    <source>
        <dbReference type="ARBA" id="ARBA00009054"/>
    </source>
</evidence>
<dbReference type="InterPro" id="IPR009012">
    <property type="entry name" value="GrpE_head"/>
</dbReference>
<dbReference type="GO" id="GO:0051087">
    <property type="term" value="F:protein-folding chaperone binding"/>
    <property type="evidence" value="ECO:0007669"/>
    <property type="project" value="InterPro"/>
</dbReference>
<dbReference type="GO" id="GO:0000774">
    <property type="term" value="F:adenyl-nucleotide exchange factor activity"/>
    <property type="evidence" value="ECO:0007669"/>
    <property type="project" value="InterPro"/>
</dbReference>
<dbReference type="GO" id="GO:0051082">
    <property type="term" value="F:unfolded protein binding"/>
    <property type="evidence" value="ECO:0007669"/>
    <property type="project" value="TreeGrafter"/>
</dbReference>